<sequence>MVGAQRARKPLFHGYARLFIGHVVIGIQAVEFHHAHPDAPALQGCDGFQNDRGFARRGRAGKNREIHI</sequence>
<evidence type="ECO:0000313" key="1">
    <source>
        <dbReference type="EMBL" id="MPM48592.1"/>
    </source>
</evidence>
<reference evidence="1" key="1">
    <citation type="submission" date="2019-08" db="EMBL/GenBank/DDBJ databases">
        <authorList>
            <person name="Kucharzyk K."/>
            <person name="Murdoch R.W."/>
            <person name="Higgins S."/>
            <person name="Loffler F."/>
        </authorList>
    </citation>
    <scope>NUCLEOTIDE SEQUENCE</scope>
</reference>
<proteinExistence type="predicted"/>
<dbReference type="AlphaFoldDB" id="A0A645A674"/>
<organism evidence="1">
    <name type="scientific">bioreactor metagenome</name>
    <dbReference type="NCBI Taxonomy" id="1076179"/>
    <lineage>
        <taxon>unclassified sequences</taxon>
        <taxon>metagenomes</taxon>
        <taxon>ecological metagenomes</taxon>
    </lineage>
</organism>
<accession>A0A645A674</accession>
<protein>
    <submittedName>
        <fullName evidence="1">Uncharacterized protein</fullName>
    </submittedName>
</protein>
<comment type="caution">
    <text evidence="1">The sequence shown here is derived from an EMBL/GenBank/DDBJ whole genome shotgun (WGS) entry which is preliminary data.</text>
</comment>
<name>A0A645A674_9ZZZZ</name>
<gene>
    <name evidence="1" type="ORF">SDC9_95317</name>
</gene>
<dbReference type="EMBL" id="VSSQ01012166">
    <property type="protein sequence ID" value="MPM48592.1"/>
    <property type="molecule type" value="Genomic_DNA"/>
</dbReference>